<accession>A0A9W8AQC3</accession>
<dbReference type="EMBL" id="JANBPY010002589">
    <property type="protein sequence ID" value="KAJ1954388.1"/>
    <property type="molecule type" value="Genomic_DNA"/>
</dbReference>
<feature type="non-terminal residue" evidence="1">
    <location>
        <position position="176"/>
    </location>
</feature>
<name>A0A9W8AQC3_9FUNG</name>
<organism evidence="1 2">
    <name type="scientific">Dispira parvispora</name>
    <dbReference type="NCBI Taxonomy" id="1520584"/>
    <lineage>
        <taxon>Eukaryota</taxon>
        <taxon>Fungi</taxon>
        <taxon>Fungi incertae sedis</taxon>
        <taxon>Zoopagomycota</taxon>
        <taxon>Kickxellomycotina</taxon>
        <taxon>Dimargaritomycetes</taxon>
        <taxon>Dimargaritales</taxon>
        <taxon>Dimargaritaceae</taxon>
        <taxon>Dispira</taxon>
    </lineage>
</organism>
<protein>
    <submittedName>
        <fullName evidence="1">Uncharacterized protein</fullName>
    </submittedName>
</protein>
<gene>
    <name evidence="1" type="ORF">IWQ62_005770</name>
</gene>
<evidence type="ECO:0000313" key="2">
    <source>
        <dbReference type="Proteomes" id="UP001150925"/>
    </source>
</evidence>
<reference evidence="1" key="1">
    <citation type="submission" date="2022-07" db="EMBL/GenBank/DDBJ databases">
        <title>Phylogenomic reconstructions and comparative analyses of Kickxellomycotina fungi.</title>
        <authorList>
            <person name="Reynolds N.K."/>
            <person name="Stajich J.E."/>
            <person name="Barry K."/>
            <person name="Grigoriev I.V."/>
            <person name="Crous P."/>
            <person name="Smith M.E."/>
        </authorList>
    </citation>
    <scope>NUCLEOTIDE SEQUENCE</scope>
    <source>
        <strain evidence="1">RSA 1196</strain>
    </source>
</reference>
<sequence length="176" mass="19263">MASSLTPKNNAAAQLRWLTQAKRELVTTTALQPMVDTRGQYEFAPPGQLDYLHQSLVTTTWQEFRRACANQGDPPVRQAATQPLPGPKAETFEYNQKGSNMSTHCTSVQPLLAIPASSSTQSKPIQRPPSNIPVLAGCDDDDDELETTMALMKTPPIQNIDIDAELALLIDDDDDV</sequence>
<keyword evidence="2" id="KW-1185">Reference proteome</keyword>
<evidence type="ECO:0000313" key="1">
    <source>
        <dbReference type="EMBL" id="KAJ1954388.1"/>
    </source>
</evidence>
<dbReference type="AlphaFoldDB" id="A0A9W8AQC3"/>
<comment type="caution">
    <text evidence="1">The sequence shown here is derived from an EMBL/GenBank/DDBJ whole genome shotgun (WGS) entry which is preliminary data.</text>
</comment>
<dbReference type="Proteomes" id="UP001150925">
    <property type="component" value="Unassembled WGS sequence"/>
</dbReference>
<proteinExistence type="predicted"/>